<keyword evidence="9 12" id="KW-0238">DNA-binding</keyword>
<dbReference type="GO" id="GO:1990077">
    <property type="term" value="C:primosome complex"/>
    <property type="evidence" value="ECO:0007669"/>
    <property type="project" value="UniProtKB-UniRule"/>
</dbReference>
<dbReference type="SMART" id="SM00490">
    <property type="entry name" value="HELICc"/>
    <property type="match status" value="1"/>
</dbReference>
<dbReference type="GO" id="GO:0006270">
    <property type="term" value="P:DNA replication initiation"/>
    <property type="evidence" value="ECO:0007669"/>
    <property type="project" value="TreeGrafter"/>
</dbReference>
<evidence type="ECO:0000256" key="6">
    <source>
        <dbReference type="ARBA" id="ARBA00022806"/>
    </source>
</evidence>
<feature type="binding site" evidence="12">
    <location>
        <position position="474"/>
    </location>
    <ligand>
        <name>Zn(2+)</name>
        <dbReference type="ChEBI" id="CHEBI:29105"/>
        <label>2</label>
    </ligand>
</feature>
<accession>Q2S9P6</accession>
<evidence type="ECO:0000256" key="10">
    <source>
        <dbReference type="ARBA" id="ARBA00023235"/>
    </source>
</evidence>
<keyword evidence="8 12" id="KW-0067">ATP-binding</keyword>
<dbReference type="InterPro" id="IPR041222">
    <property type="entry name" value="PriA_3primeBD"/>
</dbReference>
<evidence type="ECO:0000256" key="12">
    <source>
        <dbReference type="HAMAP-Rule" id="MF_00983"/>
    </source>
</evidence>
<protein>
    <recommendedName>
        <fullName evidence="12">Replication restart protein PriA</fullName>
    </recommendedName>
    <alternativeName>
        <fullName evidence="12">ATP-dependent DNA helicase PriA</fullName>
        <ecNumber evidence="12">5.6.2.4</ecNumber>
    </alternativeName>
    <alternativeName>
        <fullName evidence="12">DNA 3'-5' helicase PriA</fullName>
    </alternativeName>
</protein>
<dbReference type="CDD" id="cd17929">
    <property type="entry name" value="DEXHc_priA"/>
    <property type="match status" value="1"/>
</dbReference>
<dbReference type="GO" id="GO:0016887">
    <property type="term" value="F:ATP hydrolysis activity"/>
    <property type="evidence" value="ECO:0007669"/>
    <property type="project" value="RHEA"/>
</dbReference>
<dbReference type="OrthoDB" id="9759544at2"/>
<keyword evidence="6 12" id="KW-0347">Helicase</keyword>
<comment type="function">
    <text evidence="12">Initiates the restart of stalled replication forks, which reloads the replicative helicase on sites other than the origin of replication. Recognizes and binds to abandoned replication forks and remodels them to uncover a helicase loading site. Promotes assembly of the primosome at these replication forks.</text>
</comment>
<evidence type="ECO:0000256" key="11">
    <source>
        <dbReference type="ARBA" id="ARBA00048988"/>
    </source>
</evidence>
<evidence type="ECO:0000256" key="1">
    <source>
        <dbReference type="ARBA" id="ARBA00022515"/>
    </source>
</evidence>
<dbReference type="InterPro" id="IPR001650">
    <property type="entry name" value="Helicase_C-like"/>
</dbReference>
<dbReference type="Gene3D" id="3.40.1440.60">
    <property type="entry name" value="PriA, 3(prime) DNA-binding domain"/>
    <property type="match status" value="1"/>
</dbReference>
<dbReference type="SUPFAM" id="SSF52540">
    <property type="entry name" value="P-loop containing nucleoside triphosphate hydrolases"/>
    <property type="match status" value="1"/>
</dbReference>
<dbReference type="FunFam" id="3.40.1440.60:FF:000001">
    <property type="entry name" value="Primosomal protein N"/>
    <property type="match status" value="1"/>
</dbReference>
<keyword evidence="3 12" id="KW-0479">Metal-binding</keyword>
<dbReference type="FunFam" id="3.40.50.300:FF:000489">
    <property type="entry name" value="Primosome assembly protein PriA"/>
    <property type="match status" value="1"/>
</dbReference>
<evidence type="ECO:0000256" key="3">
    <source>
        <dbReference type="ARBA" id="ARBA00022723"/>
    </source>
</evidence>
<evidence type="ECO:0000256" key="9">
    <source>
        <dbReference type="ARBA" id="ARBA00023125"/>
    </source>
</evidence>
<dbReference type="Pfam" id="PF17764">
    <property type="entry name" value="PriA_3primeBD"/>
    <property type="match status" value="1"/>
</dbReference>
<feature type="binding site" evidence="12">
    <location>
        <position position="450"/>
    </location>
    <ligand>
        <name>Zn(2+)</name>
        <dbReference type="ChEBI" id="CHEBI:29105"/>
        <label>1</label>
    </ligand>
</feature>
<dbReference type="RefSeq" id="WP_011399686.1">
    <property type="nucleotide sequence ID" value="NC_007645.1"/>
</dbReference>
<dbReference type="PANTHER" id="PTHR30580:SF0">
    <property type="entry name" value="PRIMOSOMAL PROTEIN N"/>
    <property type="match status" value="1"/>
</dbReference>
<evidence type="ECO:0000256" key="7">
    <source>
        <dbReference type="ARBA" id="ARBA00022833"/>
    </source>
</evidence>
<feature type="binding site" evidence="12">
    <location>
        <position position="459"/>
    </location>
    <ligand>
        <name>Zn(2+)</name>
        <dbReference type="ChEBI" id="CHEBI:29105"/>
        <label>2</label>
    </ligand>
</feature>
<dbReference type="InterPro" id="IPR027417">
    <property type="entry name" value="P-loop_NTPase"/>
</dbReference>
<keyword evidence="10 12" id="KW-0413">Isomerase</keyword>
<keyword evidence="4 12" id="KW-0547">Nucleotide-binding</keyword>
<dbReference type="InterPro" id="IPR041236">
    <property type="entry name" value="PriA_C"/>
</dbReference>
<feature type="binding site" evidence="12">
    <location>
        <position position="447"/>
    </location>
    <ligand>
        <name>Zn(2+)</name>
        <dbReference type="ChEBI" id="CHEBI:29105"/>
        <label>1</label>
    </ligand>
</feature>
<dbReference type="Proteomes" id="UP000000238">
    <property type="component" value="Chromosome"/>
</dbReference>
<dbReference type="STRING" id="349521.HCH_05977"/>
<dbReference type="Pfam" id="PF00271">
    <property type="entry name" value="Helicase_C"/>
    <property type="match status" value="1"/>
</dbReference>
<sequence length="746" mass="82592">MSTSFVVTVALPVPLRRQFDYLPSHPTDLRENYPPGSRVQVPFGRRSLTGVILAISDESELPISRLKPVAKVLDRAPLIPSVILQLCQWVADYYHAPIGEVVFAALPPPLRTANADTDIISSLQETYWGATSLGLSAGNAEHLIKGAKQKQLWGLLLKRKSMLQGDITGLGYSLTQLRALSAKGLIQPHSHIPGGGGAAPQIIEPPQLNQEQQEALNRISSEPDSFRTILLNGVTGSGKTEVYLAWIALALSQRPDSQFLALAPEISLTPQLRQRFALRFGDKVAAYHSALTDKERMRVWINILEGRTQIVIGTRSAVFLPFNDLAGIIVDEEHDSSFKQQDGARYNARDLAILRAKEHSCPIVLGSATPSLESLMNARGGRYESVLLRQRAVNADTPSIRLLDIKSRPLHGGISPPLLEEIKQHLTEQRQVMLFINRRGFSPTLMCVECGWLAECQHCDARLTYHMKAALLRCHHCDSTYSLPTCCPKCKQDSLKAVGAGTERTEEFLETTFPDTPVIRIDRDTTQTKGSLQDKLLQIRSNEPCIIVGTQMLAKGHDFPNLALVGIINADSGLFSSDFRAAEKTAQLLLQVAGRAGRSAVEGKVIIQTLFPSHPLLQAIAAQDYNAICEEELHIREAGRLPPFTSMALIRAEAPLLEAALGGLWSLKESLLELLKFNDGLQIEVHGPFPSVMQRKQNRFHAILWLFAPQKAELRQFLKHWLRYSEGIATPSGFRWLIDVDPLETL</sequence>
<comment type="subunit">
    <text evidence="12">Component of the replication restart primosome.</text>
</comment>
<dbReference type="GO" id="GO:0003677">
    <property type="term" value="F:DNA binding"/>
    <property type="evidence" value="ECO:0007669"/>
    <property type="project" value="UniProtKB-UniRule"/>
</dbReference>
<dbReference type="GO" id="GO:0006269">
    <property type="term" value="P:DNA replication, synthesis of primer"/>
    <property type="evidence" value="ECO:0007669"/>
    <property type="project" value="UniProtKB-KW"/>
</dbReference>
<dbReference type="GO" id="GO:0043138">
    <property type="term" value="F:3'-5' DNA helicase activity"/>
    <property type="evidence" value="ECO:0007669"/>
    <property type="project" value="UniProtKB-EC"/>
</dbReference>
<keyword evidence="2 12" id="KW-0235">DNA replication</keyword>
<dbReference type="InterPro" id="IPR014001">
    <property type="entry name" value="Helicase_ATP-bd"/>
</dbReference>
<keyword evidence="15" id="KW-1185">Reference proteome</keyword>
<dbReference type="PANTHER" id="PTHR30580">
    <property type="entry name" value="PRIMOSOMAL PROTEIN N"/>
    <property type="match status" value="1"/>
</dbReference>
<evidence type="ECO:0000313" key="15">
    <source>
        <dbReference type="Proteomes" id="UP000000238"/>
    </source>
</evidence>
<feature type="domain" description="Helicase ATP-binding" evidence="13">
    <location>
        <begin position="220"/>
        <end position="388"/>
    </location>
</feature>
<dbReference type="EC" id="5.6.2.4" evidence="12"/>
<comment type="catalytic activity">
    <reaction evidence="12">
        <text>Couples ATP hydrolysis with the unwinding of duplex DNA by translocating in the 3'-5' direction.</text>
        <dbReference type="EC" id="5.6.2.4"/>
    </reaction>
</comment>
<evidence type="ECO:0000256" key="4">
    <source>
        <dbReference type="ARBA" id="ARBA00022741"/>
    </source>
</evidence>
<comment type="catalytic activity">
    <reaction evidence="11 12">
        <text>ATP + H2O = ADP + phosphate + H(+)</text>
        <dbReference type="Rhea" id="RHEA:13065"/>
        <dbReference type="ChEBI" id="CHEBI:15377"/>
        <dbReference type="ChEBI" id="CHEBI:15378"/>
        <dbReference type="ChEBI" id="CHEBI:30616"/>
        <dbReference type="ChEBI" id="CHEBI:43474"/>
        <dbReference type="ChEBI" id="CHEBI:456216"/>
        <dbReference type="EC" id="5.6.2.4"/>
    </reaction>
</comment>
<proteinExistence type="inferred from homology"/>
<dbReference type="GO" id="GO:0006310">
    <property type="term" value="P:DNA recombination"/>
    <property type="evidence" value="ECO:0007669"/>
    <property type="project" value="InterPro"/>
</dbReference>
<dbReference type="PROSITE" id="PS51192">
    <property type="entry name" value="HELICASE_ATP_BIND_1"/>
    <property type="match status" value="1"/>
</dbReference>
<dbReference type="HOGENOM" id="CLU_013353_3_1_6"/>
<dbReference type="Gene3D" id="3.40.50.300">
    <property type="entry name" value="P-loop containing nucleotide triphosphate hydrolases"/>
    <property type="match status" value="2"/>
</dbReference>
<keyword evidence="7 12" id="KW-0862">Zinc</keyword>
<organism evidence="14 15">
    <name type="scientific">Hahella chejuensis (strain KCTC 2396)</name>
    <dbReference type="NCBI Taxonomy" id="349521"/>
    <lineage>
        <taxon>Bacteria</taxon>
        <taxon>Pseudomonadati</taxon>
        <taxon>Pseudomonadota</taxon>
        <taxon>Gammaproteobacteria</taxon>
        <taxon>Oceanospirillales</taxon>
        <taxon>Hahellaceae</taxon>
        <taxon>Hahella</taxon>
    </lineage>
</organism>
<dbReference type="NCBIfam" id="NF004067">
    <property type="entry name" value="PRK05580.1-4"/>
    <property type="match status" value="1"/>
</dbReference>
<dbReference type="EMBL" id="CP000155">
    <property type="protein sequence ID" value="ABC32628.1"/>
    <property type="molecule type" value="Genomic_DNA"/>
</dbReference>
<dbReference type="InterPro" id="IPR042115">
    <property type="entry name" value="PriA_3primeBD_sf"/>
</dbReference>
<dbReference type="GO" id="GO:0006302">
    <property type="term" value="P:double-strand break repair"/>
    <property type="evidence" value="ECO:0007669"/>
    <property type="project" value="InterPro"/>
</dbReference>
<dbReference type="AlphaFoldDB" id="Q2S9P6"/>
<evidence type="ECO:0000256" key="2">
    <source>
        <dbReference type="ARBA" id="ARBA00022705"/>
    </source>
</evidence>
<feature type="binding site" evidence="12">
    <location>
        <position position="477"/>
    </location>
    <ligand>
        <name>Zn(2+)</name>
        <dbReference type="ChEBI" id="CHEBI:29105"/>
        <label>2</label>
    </ligand>
</feature>
<evidence type="ECO:0000256" key="8">
    <source>
        <dbReference type="ARBA" id="ARBA00022840"/>
    </source>
</evidence>
<reference evidence="14 15" key="1">
    <citation type="journal article" date="2005" name="Nucleic Acids Res.">
        <title>Genomic blueprint of Hahella chejuensis, a marine microbe producing an algicidal agent.</title>
        <authorList>
            <person name="Jeong H."/>
            <person name="Yim J.H."/>
            <person name="Lee C."/>
            <person name="Choi S.-H."/>
            <person name="Park Y.K."/>
            <person name="Yoon S.H."/>
            <person name="Hur C.-G."/>
            <person name="Kang H.-Y."/>
            <person name="Kim D."/>
            <person name="Lee H.H."/>
            <person name="Park K.H."/>
            <person name="Park S.-H."/>
            <person name="Park H.-S."/>
            <person name="Lee H.K."/>
            <person name="Oh T.K."/>
            <person name="Kim J.F."/>
        </authorList>
    </citation>
    <scope>NUCLEOTIDE SEQUENCE [LARGE SCALE GENOMIC DNA]</scope>
    <source>
        <strain evidence="14 15">KCTC 2396</strain>
    </source>
</reference>
<keyword evidence="1 12" id="KW-0639">Primosome</keyword>
<evidence type="ECO:0000256" key="5">
    <source>
        <dbReference type="ARBA" id="ARBA00022801"/>
    </source>
</evidence>
<keyword evidence="5 12" id="KW-0378">Hydrolase</keyword>
<dbReference type="GO" id="GO:0008270">
    <property type="term" value="F:zinc ion binding"/>
    <property type="evidence" value="ECO:0007669"/>
    <property type="project" value="UniProtKB-UniRule"/>
</dbReference>
<name>Q2S9P6_HAHCH</name>
<dbReference type="InterPro" id="IPR040498">
    <property type="entry name" value="PriA_CRR"/>
</dbReference>
<feature type="binding site" evidence="12">
    <location>
        <position position="456"/>
    </location>
    <ligand>
        <name>Zn(2+)</name>
        <dbReference type="ChEBI" id="CHEBI:29105"/>
        <label>2</label>
    </ligand>
</feature>
<dbReference type="InterPro" id="IPR005259">
    <property type="entry name" value="PriA"/>
</dbReference>
<gene>
    <name evidence="12 14" type="primary">priA</name>
    <name evidence="14" type="ordered locus">HCH_05977</name>
</gene>
<dbReference type="CDD" id="cd18804">
    <property type="entry name" value="SF2_C_priA"/>
    <property type="match status" value="1"/>
</dbReference>
<dbReference type="SMART" id="SM00487">
    <property type="entry name" value="DEXDc"/>
    <property type="match status" value="1"/>
</dbReference>
<comment type="similarity">
    <text evidence="12">Belongs to the helicase family. PriA subfamily.</text>
</comment>
<dbReference type="GO" id="GO:0005524">
    <property type="term" value="F:ATP binding"/>
    <property type="evidence" value="ECO:0007669"/>
    <property type="project" value="UniProtKB-UniRule"/>
</dbReference>
<dbReference type="InterPro" id="IPR011545">
    <property type="entry name" value="DEAD/DEAH_box_helicase_dom"/>
</dbReference>
<evidence type="ECO:0000313" key="14">
    <source>
        <dbReference type="EMBL" id="ABC32628.1"/>
    </source>
</evidence>
<dbReference type="Pfam" id="PF00270">
    <property type="entry name" value="DEAD"/>
    <property type="match status" value="1"/>
</dbReference>
<feature type="binding site" evidence="12">
    <location>
        <position position="487"/>
    </location>
    <ligand>
        <name>Zn(2+)</name>
        <dbReference type="ChEBI" id="CHEBI:29105"/>
        <label>1</label>
    </ligand>
</feature>
<dbReference type="Pfam" id="PF18319">
    <property type="entry name" value="Zn_ribbon_PriA"/>
    <property type="match status" value="1"/>
</dbReference>
<feature type="binding site" evidence="12">
    <location>
        <position position="490"/>
    </location>
    <ligand>
        <name>Zn(2+)</name>
        <dbReference type="ChEBI" id="CHEBI:29105"/>
        <label>1</label>
    </ligand>
</feature>
<comment type="cofactor">
    <cofactor evidence="12">
        <name>Zn(2+)</name>
        <dbReference type="ChEBI" id="CHEBI:29105"/>
    </cofactor>
    <text evidence="12">Binds 2 zinc ions per subunit.</text>
</comment>
<dbReference type="KEGG" id="hch:HCH_05977"/>
<dbReference type="eggNOG" id="COG1198">
    <property type="taxonomic scope" value="Bacteria"/>
</dbReference>
<evidence type="ECO:0000259" key="13">
    <source>
        <dbReference type="PROSITE" id="PS51192"/>
    </source>
</evidence>
<dbReference type="NCBIfam" id="TIGR00595">
    <property type="entry name" value="priA"/>
    <property type="match status" value="1"/>
</dbReference>
<dbReference type="Pfam" id="PF18074">
    <property type="entry name" value="PriA_C"/>
    <property type="match status" value="1"/>
</dbReference>
<dbReference type="HAMAP" id="MF_00983">
    <property type="entry name" value="PriA"/>
    <property type="match status" value="1"/>
</dbReference>